<accession>A0A3P6QD67</accession>
<sequence>MDCMDNNNAKDNNGVNIFLYYKDGPKLDIHIIEAIISVADNNGNVLFNDLRINDDEFTRGSGWPLRADFQKMRQLSDFMQMNVDNTVRISANI</sequence>
<protein>
    <submittedName>
        <fullName evidence="1">Uncharacterized protein</fullName>
    </submittedName>
</protein>
<organism evidence="1 2">
    <name type="scientific">Anisakis simplex</name>
    <name type="common">Herring worm</name>
    <dbReference type="NCBI Taxonomy" id="6269"/>
    <lineage>
        <taxon>Eukaryota</taxon>
        <taxon>Metazoa</taxon>
        <taxon>Ecdysozoa</taxon>
        <taxon>Nematoda</taxon>
        <taxon>Chromadorea</taxon>
        <taxon>Rhabditida</taxon>
        <taxon>Spirurina</taxon>
        <taxon>Ascaridomorpha</taxon>
        <taxon>Ascaridoidea</taxon>
        <taxon>Anisakidae</taxon>
        <taxon>Anisakis</taxon>
        <taxon>Anisakis simplex complex</taxon>
    </lineage>
</organism>
<dbReference type="EMBL" id="UYRR01019456">
    <property type="protein sequence ID" value="VDK29981.1"/>
    <property type="molecule type" value="Genomic_DNA"/>
</dbReference>
<gene>
    <name evidence="1" type="ORF">ASIM_LOCUS7753</name>
</gene>
<keyword evidence="2" id="KW-1185">Reference proteome</keyword>
<feature type="non-terminal residue" evidence="1">
    <location>
        <position position="93"/>
    </location>
</feature>
<name>A0A3P6QD67_ANISI</name>
<reference evidence="1 2" key="1">
    <citation type="submission" date="2018-11" db="EMBL/GenBank/DDBJ databases">
        <authorList>
            <consortium name="Pathogen Informatics"/>
        </authorList>
    </citation>
    <scope>NUCLEOTIDE SEQUENCE [LARGE SCALE GENOMIC DNA]</scope>
</reference>
<dbReference type="Proteomes" id="UP000267096">
    <property type="component" value="Unassembled WGS sequence"/>
</dbReference>
<evidence type="ECO:0000313" key="2">
    <source>
        <dbReference type="Proteomes" id="UP000267096"/>
    </source>
</evidence>
<dbReference type="OrthoDB" id="5785718at2759"/>
<evidence type="ECO:0000313" key="1">
    <source>
        <dbReference type="EMBL" id="VDK29981.1"/>
    </source>
</evidence>
<proteinExistence type="predicted"/>
<dbReference type="AlphaFoldDB" id="A0A3P6QD67"/>